<dbReference type="AlphaFoldDB" id="A0A6H2A222"/>
<reference evidence="1" key="1">
    <citation type="submission" date="2020-03" db="EMBL/GenBank/DDBJ databases">
        <title>The deep terrestrial virosphere.</title>
        <authorList>
            <person name="Holmfeldt K."/>
            <person name="Nilsson E."/>
            <person name="Simone D."/>
            <person name="Lopez-Fernandez M."/>
            <person name="Wu X."/>
            <person name="de Brujin I."/>
            <person name="Lundin D."/>
            <person name="Andersson A."/>
            <person name="Bertilsson S."/>
            <person name="Dopson M."/>
        </authorList>
    </citation>
    <scope>NUCLEOTIDE SEQUENCE</scope>
    <source>
        <strain evidence="1">TM448A04523</strain>
        <strain evidence="2">TM448B04964</strain>
    </source>
</reference>
<protein>
    <submittedName>
        <fullName evidence="1">Uncharacterized protein</fullName>
    </submittedName>
</protein>
<sequence length="191" mass="20624">MWKPGEPIFDLLGLRSELEQAEPQESFNGGGQEKSVYLGTVFSLTPSGKFYMPWACSNVKPCPTCGGCGEVDSPLAGCLPGPSLQVLHHKAQEVDWMLHSLAIRFYGAACEGQWPDHVHVALRETESAVAVLKPRITCPACDGCGSEEANLDELWHEQAESELETIGACLQSGEGDPCDLFAVVSVDSEEE</sequence>
<organism evidence="1">
    <name type="scientific">viral metagenome</name>
    <dbReference type="NCBI Taxonomy" id="1070528"/>
    <lineage>
        <taxon>unclassified sequences</taxon>
        <taxon>metagenomes</taxon>
        <taxon>organismal metagenomes</taxon>
    </lineage>
</organism>
<evidence type="ECO:0000313" key="1">
    <source>
        <dbReference type="EMBL" id="QJA54233.1"/>
    </source>
</evidence>
<name>A0A6H2A222_9ZZZZ</name>
<dbReference type="EMBL" id="MT145116">
    <property type="protein sequence ID" value="QJI03753.1"/>
    <property type="molecule type" value="Genomic_DNA"/>
</dbReference>
<evidence type="ECO:0000313" key="2">
    <source>
        <dbReference type="EMBL" id="QJI03753.1"/>
    </source>
</evidence>
<gene>
    <name evidence="1" type="ORF">TM448A04523_0010</name>
    <name evidence="2" type="ORF">TM448B04964_0003</name>
</gene>
<accession>A0A6H2A222</accession>
<dbReference type="EMBL" id="MT144488">
    <property type="protein sequence ID" value="QJA54233.1"/>
    <property type="molecule type" value="Genomic_DNA"/>
</dbReference>
<proteinExistence type="predicted"/>